<evidence type="ECO:0000313" key="1">
    <source>
        <dbReference type="EMBL" id="PYI50680.1"/>
    </source>
</evidence>
<comment type="caution">
    <text evidence="1">The sequence shown here is derived from an EMBL/GenBank/DDBJ whole genome shotgun (WGS) entry which is preliminary data.</text>
</comment>
<evidence type="ECO:0000313" key="2">
    <source>
        <dbReference type="Proteomes" id="UP000247476"/>
    </source>
</evidence>
<sequence>MTRTARSIWRRPGSPISSVTVGGDSSVYASSLGQGVYRISPAGEWTCLEEGWPGGAVVNRLQMSGGVPYACTSKGLYAYRHAGWEAEDIAVPAYRLREGEAGRMIAATQYGIWCKTADGWLSWAYPEAVVYDVLYLPQFIVAGREGGLSLYDRLTGEWTDYRLAASVTGLAVFRGKLIGTGDRGQLIVGNGRGAFDVFGLGGLFVIGLIPRGRDVYACTDRGLFRLGGAGGRLTLLPVKLGFPVADADWVGDRMVLAALFGGIRSL</sequence>
<dbReference type="SUPFAM" id="SSF50998">
    <property type="entry name" value="Quinoprotein alcohol dehydrogenase-like"/>
    <property type="match status" value="1"/>
</dbReference>
<protein>
    <submittedName>
        <fullName evidence="1">Uncharacterized protein</fullName>
    </submittedName>
</protein>
<dbReference type="Proteomes" id="UP000247476">
    <property type="component" value="Unassembled WGS sequence"/>
</dbReference>
<reference evidence="1 2" key="1">
    <citation type="submission" date="2018-05" db="EMBL/GenBank/DDBJ databases">
        <title>Paenibacillus flagellatus sp. nov., isolated from selenium mineral soil.</title>
        <authorList>
            <person name="Dai X."/>
        </authorList>
    </citation>
    <scope>NUCLEOTIDE SEQUENCE [LARGE SCALE GENOMIC DNA]</scope>
    <source>
        <strain evidence="1 2">DXL2</strain>
    </source>
</reference>
<dbReference type="RefSeq" id="WP_110843423.1">
    <property type="nucleotide sequence ID" value="NZ_QJVJ01000017.1"/>
</dbReference>
<proteinExistence type="predicted"/>
<dbReference type="EMBL" id="QJVJ01000017">
    <property type="protein sequence ID" value="PYI50680.1"/>
    <property type="molecule type" value="Genomic_DNA"/>
</dbReference>
<dbReference type="AlphaFoldDB" id="A0A2V5KA28"/>
<dbReference type="OrthoDB" id="2545093at2"/>
<organism evidence="1 2">
    <name type="scientific">Paenibacillus flagellatus</name>
    <dbReference type="NCBI Taxonomy" id="2211139"/>
    <lineage>
        <taxon>Bacteria</taxon>
        <taxon>Bacillati</taxon>
        <taxon>Bacillota</taxon>
        <taxon>Bacilli</taxon>
        <taxon>Bacillales</taxon>
        <taxon>Paenibacillaceae</taxon>
        <taxon>Paenibacillus</taxon>
    </lineage>
</organism>
<keyword evidence="2" id="KW-1185">Reference proteome</keyword>
<dbReference type="InterPro" id="IPR011047">
    <property type="entry name" value="Quinoprotein_ADH-like_sf"/>
</dbReference>
<gene>
    <name evidence="1" type="ORF">DLM86_28330</name>
</gene>
<accession>A0A2V5KA28</accession>
<name>A0A2V5KA28_9BACL</name>